<dbReference type="KEGG" id="ssl:SS1G_03966"/>
<dbReference type="EMBL" id="CH476624">
    <property type="protein sequence ID" value="EDO01491.1"/>
    <property type="molecule type" value="Genomic_DNA"/>
</dbReference>
<evidence type="ECO:0000313" key="1">
    <source>
        <dbReference type="EMBL" id="EDO01491.1"/>
    </source>
</evidence>
<dbReference type="HOGENOM" id="CLU_3107807_0_0_1"/>
<dbReference type="Proteomes" id="UP000001312">
    <property type="component" value="Unassembled WGS sequence"/>
</dbReference>
<name>A7EF75_SCLS1</name>
<dbReference type="InParanoid" id="A7EF75"/>
<reference evidence="2" key="1">
    <citation type="journal article" date="2011" name="PLoS Genet.">
        <title>Genomic analysis of the necrotrophic fungal pathogens Sclerotinia sclerotiorum and Botrytis cinerea.</title>
        <authorList>
            <person name="Amselem J."/>
            <person name="Cuomo C.A."/>
            <person name="van Kan J.A."/>
            <person name="Viaud M."/>
            <person name="Benito E.P."/>
            <person name="Couloux A."/>
            <person name="Coutinho P.M."/>
            <person name="de Vries R.P."/>
            <person name="Dyer P.S."/>
            <person name="Fillinger S."/>
            <person name="Fournier E."/>
            <person name="Gout L."/>
            <person name="Hahn M."/>
            <person name="Kohn L."/>
            <person name="Lapalu N."/>
            <person name="Plummer K.M."/>
            <person name="Pradier J.M."/>
            <person name="Quevillon E."/>
            <person name="Sharon A."/>
            <person name="Simon A."/>
            <person name="ten Have A."/>
            <person name="Tudzynski B."/>
            <person name="Tudzynski P."/>
            <person name="Wincker P."/>
            <person name="Andrew M."/>
            <person name="Anthouard V."/>
            <person name="Beever R.E."/>
            <person name="Beffa R."/>
            <person name="Benoit I."/>
            <person name="Bouzid O."/>
            <person name="Brault B."/>
            <person name="Chen Z."/>
            <person name="Choquer M."/>
            <person name="Collemare J."/>
            <person name="Cotton P."/>
            <person name="Danchin E.G."/>
            <person name="Da Silva C."/>
            <person name="Gautier A."/>
            <person name="Giraud C."/>
            <person name="Giraud T."/>
            <person name="Gonzalez C."/>
            <person name="Grossetete S."/>
            <person name="Guldener U."/>
            <person name="Henrissat B."/>
            <person name="Howlett B.J."/>
            <person name="Kodira C."/>
            <person name="Kretschmer M."/>
            <person name="Lappartient A."/>
            <person name="Leroch M."/>
            <person name="Levis C."/>
            <person name="Mauceli E."/>
            <person name="Neuveglise C."/>
            <person name="Oeser B."/>
            <person name="Pearson M."/>
            <person name="Poulain J."/>
            <person name="Poussereau N."/>
            <person name="Quesneville H."/>
            <person name="Rascle C."/>
            <person name="Schumacher J."/>
            <person name="Segurens B."/>
            <person name="Sexton A."/>
            <person name="Silva E."/>
            <person name="Sirven C."/>
            <person name="Soanes D.M."/>
            <person name="Talbot N.J."/>
            <person name="Templeton M."/>
            <person name="Yandava C."/>
            <person name="Yarden O."/>
            <person name="Zeng Q."/>
            <person name="Rollins J.A."/>
            <person name="Lebrun M.H."/>
            <person name="Dickman M."/>
        </authorList>
    </citation>
    <scope>NUCLEOTIDE SEQUENCE [LARGE SCALE GENOMIC DNA]</scope>
    <source>
        <strain evidence="2">ATCC 18683 / 1980 / Ss-1</strain>
    </source>
</reference>
<protein>
    <submittedName>
        <fullName evidence="1">Uncharacterized protein</fullName>
    </submittedName>
</protein>
<organism evidence="1 2">
    <name type="scientific">Sclerotinia sclerotiorum (strain ATCC 18683 / 1980 / Ss-1)</name>
    <name type="common">White mold</name>
    <name type="synonym">Whetzelinia sclerotiorum</name>
    <dbReference type="NCBI Taxonomy" id="665079"/>
    <lineage>
        <taxon>Eukaryota</taxon>
        <taxon>Fungi</taxon>
        <taxon>Dikarya</taxon>
        <taxon>Ascomycota</taxon>
        <taxon>Pezizomycotina</taxon>
        <taxon>Leotiomycetes</taxon>
        <taxon>Helotiales</taxon>
        <taxon>Sclerotiniaceae</taxon>
        <taxon>Sclerotinia</taxon>
    </lineage>
</organism>
<gene>
    <name evidence="1" type="ORF">SS1G_03966</name>
</gene>
<evidence type="ECO:0000313" key="2">
    <source>
        <dbReference type="Proteomes" id="UP000001312"/>
    </source>
</evidence>
<dbReference type="RefSeq" id="XP_001595876.1">
    <property type="nucleotide sequence ID" value="XM_001595826.1"/>
</dbReference>
<accession>A7EF75</accession>
<dbReference type="AlphaFoldDB" id="A7EF75"/>
<dbReference type="GeneID" id="5492101"/>
<sequence length="51" mass="5991">MIRKREKGMKILALYCVTVMEAHEIVGVEWGMNRMDEWMDGRQSLAEETSM</sequence>
<proteinExistence type="predicted"/>
<keyword evidence="2" id="KW-1185">Reference proteome</keyword>